<organism evidence="1 2">
    <name type="scientific">Potamilus streckersoni</name>
    <dbReference type="NCBI Taxonomy" id="2493646"/>
    <lineage>
        <taxon>Eukaryota</taxon>
        <taxon>Metazoa</taxon>
        <taxon>Spiralia</taxon>
        <taxon>Lophotrochozoa</taxon>
        <taxon>Mollusca</taxon>
        <taxon>Bivalvia</taxon>
        <taxon>Autobranchia</taxon>
        <taxon>Heteroconchia</taxon>
        <taxon>Palaeoheterodonta</taxon>
        <taxon>Unionida</taxon>
        <taxon>Unionoidea</taxon>
        <taxon>Unionidae</taxon>
        <taxon>Ambleminae</taxon>
        <taxon>Lampsilini</taxon>
        <taxon>Potamilus</taxon>
    </lineage>
</organism>
<dbReference type="EMBL" id="JAEAOA010001694">
    <property type="protein sequence ID" value="KAK3579542.1"/>
    <property type="molecule type" value="Genomic_DNA"/>
</dbReference>
<name>A0AAE0VJW2_9BIVA</name>
<evidence type="ECO:0000313" key="1">
    <source>
        <dbReference type="EMBL" id="KAK3579542.1"/>
    </source>
</evidence>
<evidence type="ECO:0000313" key="2">
    <source>
        <dbReference type="Proteomes" id="UP001195483"/>
    </source>
</evidence>
<dbReference type="Proteomes" id="UP001195483">
    <property type="component" value="Unassembled WGS sequence"/>
</dbReference>
<proteinExistence type="predicted"/>
<sequence length="104" mass="12013">MFSTAIRRSLTARDMMYRSVTDFTVFASPITTITTTFPTIPKTIIRMYKVMKAMVTDWGNGSGHDEDELTFDEFEIFIGMEKFHKLKQHKYCREKSKGKASVEG</sequence>
<reference evidence="1" key="1">
    <citation type="journal article" date="2021" name="Genome Biol. Evol.">
        <title>A High-Quality Reference Genome for a Parasitic Bivalve with Doubly Uniparental Inheritance (Bivalvia: Unionida).</title>
        <authorList>
            <person name="Smith C.H."/>
        </authorList>
    </citation>
    <scope>NUCLEOTIDE SEQUENCE</scope>
    <source>
        <strain evidence="1">CHS0354</strain>
    </source>
</reference>
<gene>
    <name evidence="1" type="ORF">CHS0354_028375</name>
</gene>
<protein>
    <submittedName>
        <fullName evidence="1">Uncharacterized protein</fullName>
    </submittedName>
</protein>
<accession>A0AAE0VJW2</accession>
<comment type="caution">
    <text evidence="1">The sequence shown here is derived from an EMBL/GenBank/DDBJ whole genome shotgun (WGS) entry which is preliminary data.</text>
</comment>
<dbReference type="AlphaFoldDB" id="A0AAE0VJW2"/>
<reference evidence="1" key="2">
    <citation type="journal article" date="2021" name="Genome Biol. Evol.">
        <title>Developing a high-quality reference genome for a parasitic bivalve with doubly uniparental inheritance (Bivalvia: Unionida).</title>
        <authorList>
            <person name="Smith C.H."/>
        </authorList>
    </citation>
    <scope>NUCLEOTIDE SEQUENCE</scope>
    <source>
        <strain evidence="1">CHS0354</strain>
        <tissue evidence="1">Mantle</tissue>
    </source>
</reference>
<keyword evidence="2" id="KW-1185">Reference proteome</keyword>
<reference evidence="1" key="3">
    <citation type="submission" date="2023-05" db="EMBL/GenBank/DDBJ databases">
        <authorList>
            <person name="Smith C.H."/>
        </authorList>
    </citation>
    <scope>NUCLEOTIDE SEQUENCE</scope>
    <source>
        <strain evidence="1">CHS0354</strain>
        <tissue evidence="1">Mantle</tissue>
    </source>
</reference>